<comment type="caution">
    <text evidence="1">The sequence shown here is derived from an EMBL/GenBank/DDBJ whole genome shotgun (WGS) entry which is preliminary data.</text>
</comment>
<proteinExistence type="predicted"/>
<reference evidence="1 2" key="1">
    <citation type="submission" date="2018-12" db="EMBL/GenBank/DDBJ databases">
        <authorList>
            <person name="Yang Y."/>
        </authorList>
    </citation>
    <scope>NUCLEOTIDE SEQUENCE [LARGE SCALE GENOMIC DNA]</scope>
    <source>
        <strain evidence="1 2">L-25-5w-1</strain>
    </source>
</reference>
<sequence length="124" mass="13706">MTMGYTGWELPEAERARLLALFPARYACVIAHHITLEHGVPYGHPLPYPVGAEVIATVDDEAGMQALIVALNGATDRPDGSTFHITWSLEPGRHPVEANTVIHEFGWRPVEPVAIQVFPNFFFS</sequence>
<evidence type="ECO:0000313" key="1">
    <source>
        <dbReference type="EMBL" id="RTR20246.1"/>
    </source>
</evidence>
<dbReference type="RefSeq" id="WP_126615440.1">
    <property type="nucleotide sequence ID" value="NZ_JBHUCY010000033.1"/>
</dbReference>
<organism evidence="1 2">
    <name type="scientific">Azospirillum griseum</name>
    <dbReference type="NCBI Taxonomy" id="2496639"/>
    <lineage>
        <taxon>Bacteria</taxon>
        <taxon>Pseudomonadati</taxon>
        <taxon>Pseudomonadota</taxon>
        <taxon>Alphaproteobacteria</taxon>
        <taxon>Rhodospirillales</taxon>
        <taxon>Azospirillaceae</taxon>
        <taxon>Azospirillum</taxon>
    </lineage>
</organism>
<dbReference type="OrthoDB" id="7510933at2"/>
<protein>
    <submittedName>
        <fullName evidence="1">Uncharacterized protein</fullName>
    </submittedName>
</protein>
<keyword evidence="2" id="KW-1185">Reference proteome</keyword>
<dbReference type="AlphaFoldDB" id="A0A3S0I0U1"/>
<dbReference type="Proteomes" id="UP000277007">
    <property type="component" value="Unassembled WGS sequence"/>
</dbReference>
<name>A0A3S0I0U1_9PROT</name>
<accession>A0A3S0I0U1</accession>
<dbReference type="EMBL" id="RXMA01000009">
    <property type="protein sequence ID" value="RTR20246.1"/>
    <property type="molecule type" value="Genomic_DNA"/>
</dbReference>
<gene>
    <name evidence="1" type="ORF">EJ903_11975</name>
</gene>
<evidence type="ECO:0000313" key="2">
    <source>
        <dbReference type="Proteomes" id="UP000277007"/>
    </source>
</evidence>